<evidence type="ECO:0000256" key="3">
    <source>
        <dbReference type="ARBA" id="ARBA00022801"/>
    </source>
</evidence>
<evidence type="ECO:0000256" key="4">
    <source>
        <dbReference type="ARBA" id="ARBA00022825"/>
    </source>
</evidence>
<gene>
    <name evidence="8" type="ORF">JOC83_001010</name>
</gene>
<dbReference type="PROSITE" id="PS00136">
    <property type="entry name" value="SUBTILASE_ASP"/>
    <property type="match status" value="1"/>
</dbReference>
<dbReference type="InterPro" id="IPR015500">
    <property type="entry name" value="Peptidase_S8_subtilisin-rel"/>
</dbReference>
<evidence type="ECO:0000256" key="6">
    <source>
        <dbReference type="RuleBase" id="RU003355"/>
    </source>
</evidence>
<dbReference type="PANTHER" id="PTHR43399:SF4">
    <property type="entry name" value="CELL WALL-ASSOCIATED PROTEASE"/>
    <property type="match status" value="1"/>
</dbReference>
<keyword evidence="4 5" id="KW-0720">Serine protease</keyword>
<sequence length="321" mass="34803">MGKVGLIPYRVQAVMSSTKTIPPGIQMIEAPALWKEGYKGEGIVIAILDTGCEMNHSELKERIVDGYNFTSDDEGNPKMYQDYNGHGTHVAGTIGATENEEGVIGVAPLADLLILKVLSKDGFGTNEWVTAAIYHAINWRGPNGEKVRIISMSLGGKVNDSSLHEAIKKAVQEQILVVCAAGNEGDGKDKTNEYAYPGAYNEVVQVGSVNLKGEISKFSNTNDEIDLVAPGEEVLSTYLENEYAVLSGTSMATPHVSGAAALIIEKWESKMDKPLSEPALYEQIIKHTVELSYSRKYQGNGLLKLSGQKQIDKIKQQITTA</sequence>
<evidence type="ECO:0000313" key="8">
    <source>
        <dbReference type="EMBL" id="MBM7702184.1"/>
    </source>
</evidence>
<dbReference type="InterPro" id="IPR000209">
    <property type="entry name" value="Peptidase_S8/S53_dom"/>
</dbReference>
<feature type="active site" description="Charge relay system" evidence="5">
    <location>
        <position position="250"/>
    </location>
</feature>
<organism evidence="8 9">
    <name type="scientific">Priestia iocasae</name>
    <dbReference type="NCBI Taxonomy" id="2291674"/>
    <lineage>
        <taxon>Bacteria</taxon>
        <taxon>Bacillati</taxon>
        <taxon>Bacillota</taxon>
        <taxon>Bacilli</taxon>
        <taxon>Bacillales</taxon>
        <taxon>Bacillaceae</taxon>
        <taxon>Priestia</taxon>
    </lineage>
</organism>
<evidence type="ECO:0000256" key="2">
    <source>
        <dbReference type="ARBA" id="ARBA00022670"/>
    </source>
</evidence>
<dbReference type="Gene3D" id="3.40.50.200">
    <property type="entry name" value="Peptidase S8/S53 domain"/>
    <property type="match status" value="1"/>
</dbReference>
<dbReference type="PRINTS" id="PR00723">
    <property type="entry name" value="SUBTILISIN"/>
</dbReference>
<dbReference type="InterPro" id="IPR023828">
    <property type="entry name" value="Peptidase_S8_Ser-AS"/>
</dbReference>
<keyword evidence="9" id="KW-1185">Reference proteome</keyword>
<dbReference type="GO" id="GO:0006508">
    <property type="term" value="P:proteolysis"/>
    <property type="evidence" value="ECO:0007669"/>
    <property type="project" value="UniProtKB-KW"/>
</dbReference>
<comment type="caution">
    <text evidence="8">The sequence shown here is derived from an EMBL/GenBank/DDBJ whole genome shotgun (WGS) entry which is preliminary data.</text>
</comment>
<dbReference type="EMBL" id="JAFBFC010000001">
    <property type="protein sequence ID" value="MBM7702184.1"/>
    <property type="molecule type" value="Genomic_DNA"/>
</dbReference>
<evidence type="ECO:0000313" key="9">
    <source>
        <dbReference type="Proteomes" id="UP000809829"/>
    </source>
</evidence>
<dbReference type="Pfam" id="PF00082">
    <property type="entry name" value="Peptidase_S8"/>
    <property type="match status" value="1"/>
</dbReference>
<dbReference type="InterPro" id="IPR023827">
    <property type="entry name" value="Peptidase_S8_Asp-AS"/>
</dbReference>
<comment type="similarity">
    <text evidence="1 5 6">Belongs to the peptidase S8 family.</text>
</comment>
<dbReference type="InterPro" id="IPR051048">
    <property type="entry name" value="Peptidase_S8/S53_subtilisin"/>
</dbReference>
<dbReference type="EC" id="3.4.21.-" evidence="8"/>
<dbReference type="PROSITE" id="PS00138">
    <property type="entry name" value="SUBTILASE_SER"/>
    <property type="match status" value="1"/>
</dbReference>
<feature type="active site" description="Charge relay system" evidence="5">
    <location>
        <position position="86"/>
    </location>
</feature>
<dbReference type="InterPro" id="IPR036852">
    <property type="entry name" value="Peptidase_S8/S53_dom_sf"/>
</dbReference>
<dbReference type="SUPFAM" id="SSF52743">
    <property type="entry name" value="Subtilisin-like"/>
    <property type="match status" value="1"/>
</dbReference>
<dbReference type="GO" id="GO:0008233">
    <property type="term" value="F:peptidase activity"/>
    <property type="evidence" value="ECO:0007669"/>
    <property type="project" value="UniProtKB-KW"/>
</dbReference>
<feature type="active site" description="Charge relay system" evidence="5">
    <location>
        <position position="49"/>
    </location>
</feature>
<evidence type="ECO:0000259" key="7">
    <source>
        <dbReference type="Pfam" id="PF00082"/>
    </source>
</evidence>
<dbReference type="PANTHER" id="PTHR43399">
    <property type="entry name" value="SUBTILISIN-RELATED"/>
    <property type="match status" value="1"/>
</dbReference>
<dbReference type="CDD" id="cd07477">
    <property type="entry name" value="Peptidases_S8_Subtilisin_subset"/>
    <property type="match status" value="1"/>
</dbReference>
<keyword evidence="2 5" id="KW-0645">Protease</keyword>
<keyword evidence="3 5" id="KW-0378">Hydrolase</keyword>
<name>A0ABS2QUK1_9BACI</name>
<proteinExistence type="inferred from homology"/>
<feature type="domain" description="Peptidase S8/S53" evidence="7">
    <location>
        <begin position="40"/>
        <end position="301"/>
    </location>
</feature>
<evidence type="ECO:0000256" key="5">
    <source>
        <dbReference type="PROSITE-ProRule" id="PRU01240"/>
    </source>
</evidence>
<protein>
    <submittedName>
        <fullName evidence="8">Major intracellular serine protease</fullName>
        <ecNumber evidence="8">3.4.21.-</ecNumber>
    </submittedName>
</protein>
<dbReference type="PROSITE" id="PS51892">
    <property type="entry name" value="SUBTILASE"/>
    <property type="match status" value="1"/>
</dbReference>
<dbReference type="PROSITE" id="PS00137">
    <property type="entry name" value="SUBTILASE_HIS"/>
    <property type="match status" value="1"/>
</dbReference>
<dbReference type="Proteomes" id="UP000809829">
    <property type="component" value="Unassembled WGS sequence"/>
</dbReference>
<evidence type="ECO:0000256" key="1">
    <source>
        <dbReference type="ARBA" id="ARBA00011073"/>
    </source>
</evidence>
<dbReference type="InterPro" id="IPR034202">
    <property type="entry name" value="Subtilisin_Carlsberg-like"/>
</dbReference>
<dbReference type="InterPro" id="IPR022398">
    <property type="entry name" value="Peptidase_S8_His-AS"/>
</dbReference>
<dbReference type="RefSeq" id="WP_205184602.1">
    <property type="nucleotide sequence ID" value="NZ_JAFBFC010000001.1"/>
</dbReference>
<accession>A0ABS2QUK1</accession>
<reference evidence="8 9" key="1">
    <citation type="submission" date="2021-01" db="EMBL/GenBank/DDBJ databases">
        <title>Genomic Encyclopedia of Type Strains, Phase IV (KMG-IV): sequencing the most valuable type-strain genomes for metagenomic binning, comparative biology and taxonomic classification.</title>
        <authorList>
            <person name="Goeker M."/>
        </authorList>
    </citation>
    <scope>NUCLEOTIDE SEQUENCE [LARGE SCALE GENOMIC DNA]</scope>
    <source>
        <strain evidence="8 9">DSM 104297</strain>
    </source>
</reference>